<evidence type="ECO:0000256" key="5">
    <source>
        <dbReference type="ARBA" id="ARBA00023136"/>
    </source>
</evidence>
<dbReference type="GO" id="GO:0005886">
    <property type="term" value="C:plasma membrane"/>
    <property type="evidence" value="ECO:0007669"/>
    <property type="project" value="UniProtKB-SubCell"/>
</dbReference>
<evidence type="ECO:0000256" key="3">
    <source>
        <dbReference type="ARBA" id="ARBA00022692"/>
    </source>
</evidence>
<evidence type="ECO:0000313" key="8">
    <source>
        <dbReference type="EMBL" id="GAH55174.1"/>
    </source>
</evidence>
<dbReference type="EMBL" id="BARU01017004">
    <property type="protein sequence ID" value="GAH55174.1"/>
    <property type="molecule type" value="Genomic_DNA"/>
</dbReference>
<accession>X1HMV5</accession>
<dbReference type="Pfam" id="PF04024">
    <property type="entry name" value="PspC"/>
    <property type="match status" value="1"/>
</dbReference>
<comment type="subcellular location">
    <subcellularLocation>
        <location evidence="1">Cell membrane</location>
        <topology evidence="1">Single-pass membrane protein</topology>
    </subcellularLocation>
</comment>
<dbReference type="AlphaFoldDB" id="X1HMV5"/>
<dbReference type="PANTHER" id="PTHR33885">
    <property type="entry name" value="PHAGE SHOCK PROTEIN C"/>
    <property type="match status" value="1"/>
</dbReference>
<sequence length="63" mass="7255">MDKRLYRSRKDRKLCGVCGGIAEYLNADPTIVRLLWTALTIFSEFFLGIILYLACCLIIPEEK</sequence>
<keyword evidence="4 6" id="KW-1133">Transmembrane helix</keyword>
<name>X1HMV5_9ZZZZ</name>
<evidence type="ECO:0000259" key="7">
    <source>
        <dbReference type="Pfam" id="PF04024"/>
    </source>
</evidence>
<proteinExistence type="predicted"/>
<evidence type="ECO:0000256" key="4">
    <source>
        <dbReference type="ARBA" id="ARBA00022989"/>
    </source>
</evidence>
<protein>
    <recommendedName>
        <fullName evidence="7">Phage shock protein PspC N-terminal domain-containing protein</fullName>
    </recommendedName>
</protein>
<evidence type="ECO:0000256" key="1">
    <source>
        <dbReference type="ARBA" id="ARBA00004162"/>
    </source>
</evidence>
<comment type="caution">
    <text evidence="8">The sequence shown here is derived from an EMBL/GenBank/DDBJ whole genome shotgun (WGS) entry which is preliminary data.</text>
</comment>
<reference evidence="8" key="1">
    <citation type="journal article" date="2014" name="Front. Microbiol.">
        <title>High frequency of phylogenetically diverse reductive dehalogenase-homologous genes in deep subseafloor sedimentary metagenomes.</title>
        <authorList>
            <person name="Kawai M."/>
            <person name="Futagami T."/>
            <person name="Toyoda A."/>
            <person name="Takaki Y."/>
            <person name="Nishi S."/>
            <person name="Hori S."/>
            <person name="Arai W."/>
            <person name="Tsubouchi T."/>
            <person name="Morono Y."/>
            <person name="Uchiyama I."/>
            <person name="Ito T."/>
            <person name="Fujiyama A."/>
            <person name="Inagaki F."/>
            <person name="Takami H."/>
        </authorList>
    </citation>
    <scope>NUCLEOTIDE SEQUENCE</scope>
    <source>
        <strain evidence="8">Expedition CK06-06</strain>
    </source>
</reference>
<keyword evidence="2" id="KW-1003">Cell membrane</keyword>
<dbReference type="InterPro" id="IPR052027">
    <property type="entry name" value="PspC"/>
</dbReference>
<feature type="domain" description="Phage shock protein PspC N-terminal" evidence="7">
    <location>
        <begin position="3"/>
        <end position="62"/>
    </location>
</feature>
<organism evidence="8">
    <name type="scientific">marine sediment metagenome</name>
    <dbReference type="NCBI Taxonomy" id="412755"/>
    <lineage>
        <taxon>unclassified sequences</taxon>
        <taxon>metagenomes</taxon>
        <taxon>ecological metagenomes</taxon>
    </lineage>
</organism>
<dbReference type="PANTHER" id="PTHR33885:SF3">
    <property type="entry name" value="PHAGE SHOCK PROTEIN C"/>
    <property type="match status" value="1"/>
</dbReference>
<gene>
    <name evidence="8" type="ORF">S03H2_28230</name>
</gene>
<dbReference type="InterPro" id="IPR007168">
    <property type="entry name" value="Phageshock_PspC_N"/>
</dbReference>
<keyword evidence="3 6" id="KW-0812">Transmembrane</keyword>
<evidence type="ECO:0000256" key="2">
    <source>
        <dbReference type="ARBA" id="ARBA00022475"/>
    </source>
</evidence>
<feature type="transmembrane region" description="Helical" evidence="6">
    <location>
        <begin position="37"/>
        <end position="59"/>
    </location>
</feature>
<keyword evidence="5 6" id="KW-0472">Membrane</keyword>
<evidence type="ECO:0000256" key="6">
    <source>
        <dbReference type="SAM" id="Phobius"/>
    </source>
</evidence>